<keyword evidence="2" id="KW-1185">Reference proteome</keyword>
<accession>A0A395GXT2</accession>
<dbReference type="GeneID" id="37226410"/>
<evidence type="ECO:0000313" key="2">
    <source>
        <dbReference type="Proteomes" id="UP000249402"/>
    </source>
</evidence>
<dbReference type="EMBL" id="KZ824444">
    <property type="protein sequence ID" value="RAK99894.1"/>
    <property type="molecule type" value="Genomic_DNA"/>
</dbReference>
<evidence type="ECO:0000313" key="1">
    <source>
        <dbReference type="EMBL" id="RAK99894.1"/>
    </source>
</evidence>
<gene>
    <name evidence="1" type="ORF">BO80DRAFT_446219</name>
</gene>
<dbReference type="RefSeq" id="XP_025574222.1">
    <property type="nucleotide sequence ID" value="XM_025721545.1"/>
</dbReference>
<organism evidence="1 2">
    <name type="scientific">Aspergillus ibericus CBS 121593</name>
    <dbReference type="NCBI Taxonomy" id="1448316"/>
    <lineage>
        <taxon>Eukaryota</taxon>
        <taxon>Fungi</taxon>
        <taxon>Dikarya</taxon>
        <taxon>Ascomycota</taxon>
        <taxon>Pezizomycotina</taxon>
        <taxon>Eurotiomycetes</taxon>
        <taxon>Eurotiomycetidae</taxon>
        <taxon>Eurotiales</taxon>
        <taxon>Aspergillaceae</taxon>
        <taxon>Aspergillus</taxon>
        <taxon>Aspergillus subgen. Circumdati</taxon>
    </lineage>
</organism>
<sequence>MAHQAHNICWNILANNLIHRSPAYPDADLASNLYFRFKPAQGKEVGYFAESFARNIAEHTKCERQKYPAKFDPIQPDEVLLDDRTAERIRPMAYKWCKAYRGWSIARRVDKTAGLCPHRDDDGFFACGCPLPFSERKGSAFLRRYQSNHCYQFFDVNGAAFYNLQVVNALLVLGEMETVLRICSLENDLARWMEMYECYCVVCPR</sequence>
<dbReference type="VEuPathDB" id="FungiDB:BO80DRAFT_446219"/>
<dbReference type="AlphaFoldDB" id="A0A395GXT2"/>
<dbReference type="Proteomes" id="UP000249402">
    <property type="component" value="Unassembled WGS sequence"/>
</dbReference>
<proteinExistence type="predicted"/>
<dbReference type="OrthoDB" id="3204049at2759"/>
<protein>
    <submittedName>
        <fullName evidence="1">Uncharacterized protein</fullName>
    </submittedName>
</protein>
<reference evidence="1 2" key="1">
    <citation type="submission" date="2018-02" db="EMBL/GenBank/DDBJ databases">
        <title>The genomes of Aspergillus section Nigri reveals drivers in fungal speciation.</title>
        <authorList>
            <consortium name="DOE Joint Genome Institute"/>
            <person name="Vesth T.C."/>
            <person name="Nybo J."/>
            <person name="Theobald S."/>
            <person name="Brandl J."/>
            <person name="Frisvad J.C."/>
            <person name="Nielsen K.F."/>
            <person name="Lyhne E.K."/>
            <person name="Kogle M.E."/>
            <person name="Kuo A."/>
            <person name="Riley R."/>
            <person name="Clum A."/>
            <person name="Nolan M."/>
            <person name="Lipzen A."/>
            <person name="Salamov A."/>
            <person name="Henrissat B."/>
            <person name="Wiebenga A."/>
            <person name="De vries R.P."/>
            <person name="Grigoriev I.V."/>
            <person name="Mortensen U.H."/>
            <person name="Andersen M.R."/>
            <person name="Baker S.E."/>
        </authorList>
    </citation>
    <scope>NUCLEOTIDE SEQUENCE [LARGE SCALE GENOMIC DNA]</scope>
    <source>
        <strain evidence="1 2">CBS 121593</strain>
    </source>
</reference>
<name>A0A395GXT2_9EURO</name>